<comment type="caution">
    <text evidence="1">The sequence shown here is derived from an EMBL/GenBank/DDBJ whole genome shotgun (WGS) entry which is preliminary data.</text>
</comment>
<dbReference type="RefSeq" id="WP_098393090.1">
    <property type="nucleotide sequence ID" value="NZ_CP042408.1"/>
</dbReference>
<dbReference type="Proteomes" id="UP000225275">
    <property type="component" value="Unassembled WGS sequence"/>
</dbReference>
<evidence type="ECO:0000313" key="2">
    <source>
        <dbReference type="Proteomes" id="UP000225275"/>
    </source>
</evidence>
<evidence type="ECO:0000313" key="1">
    <source>
        <dbReference type="EMBL" id="PFG90183.1"/>
    </source>
</evidence>
<name>A0AAP8E3M8_9LACT</name>
<organism evidence="1 2">
    <name type="scientific">Lactococcus lactis</name>
    <dbReference type="NCBI Taxonomy" id="1358"/>
    <lineage>
        <taxon>Bacteria</taxon>
        <taxon>Bacillati</taxon>
        <taxon>Bacillota</taxon>
        <taxon>Bacilli</taxon>
        <taxon>Lactobacillales</taxon>
        <taxon>Streptococcaceae</taxon>
        <taxon>Lactococcus</taxon>
    </lineage>
</organism>
<gene>
    <name evidence="1" type="ORF">BW154_00970</name>
</gene>
<accession>A0AAP8E3M8</accession>
<protein>
    <submittedName>
        <fullName evidence="1">Uncharacterized protein</fullName>
    </submittedName>
</protein>
<sequence>MFALHLRTKKRLEFWQVEKNTDRPSWANQAFTDGGFSWNNKSLSVKNVGGLLKMTVPIGDYLVFNGKYLKAVPKAKFVREYRVIED</sequence>
<proteinExistence type="predicted"/>
<reference evidence="1" key="2">
    <citation type="journal article" date="2018" name="Food Control">
        <title>Characterization of Lactococcus lactis isolates from herbs, fruits and vegetables for use as biopreservatives against Listeria monocytogenes in cheese.</title>
        <authorList>
            <person name="Ho V."/>
            <person name="Lo R."/>
            <person name="Bansal N."/>
            <person name="Turner M.S."/>
        </authorList>
    </citation>
    <scope>NUCLEOTIDE SEQUENCE</scope>
    <source>
        <strain evidence="1">537</strain>
    </source>
</reference>
<dbReference type="AlphaFoldDB" id="A0AAP8E3M8"/>
<dbReference type="EMBL" id="MTJS01000001">
    <property type="protein sequence ID" value="PFG90183.1"/>
    <property type="molecule type" value="Genomic_DNA"/>
</dbReference>
<reference evidence="1" key="1">
    <citation type="submission" date="2017-01" db="EMBL/GenBank/DDBJ databases">
        <authorList>
            <person name="Lo R."/>
        </authorList>
    </citation>
    <scope>NUCLEOTIDE SEQUENCE</scope>
    <source>
        <strain evidence="1">537</strain>
    </source>
</reference>